<reference evidence="3" key="1">
    <citation type="journal article" date="2019" name="Int. J. Syst. Evol. Microbiol.">
        <title>The Global Catalogue of Microorganisms (GCM) 10K type strain sequencing project: providing services to taxonomists for standard genome sequencing and annotation.</title>
        <authorList>
            <consortium name="The Broad Institute Genomics Platform"/>
            <consortium name="The Broad Institute Genome Sequencing Center for Infectious Disease"/>
            <person name="Wu L."/>
            <person name="Ma J."/>
        </authorList>
    </citation>
    <scope>NUCLEOTIDE SEQUENCE [LARGE SCALE GENOMIC DNA]</scope>
    <source>
        <strain evidence="3">CGMCC 1.15111</strain>
    </source>
</reference>
<name>A0ABQ3I499_9BACT</name>
<evidence type="ECO:0000256" key="1">
    <source>
        <dbReference type="SAM" id="MobiDB-lite"/>
    </source>
</evidence>
<dbReference type="EMBL" id="BNAG01000001">
    <property type="protein sequence ID" value="GHE53057.1"/>
    <property type="molecule type" value="Genomic_DNA"/>
</dbReference>
<proteinExistence type="predicted"/>
<dbReference type="Proteomes" id="UP000658258">
    <property type="component" value="Unassembled WGS sequence"/>
</dbReference>
<comment type="caution">
    <text evidence="2">The sequence shown here is derived from an EMBL/GenBank/DDBJ whole genome shotgun (WGS) entry which is preliminary data.</text>
</comment>
<keyword evidence="3" id="KW-1185">Reference proteome</keyword>
<accession>A0ABQ3I499</accession>
<dbReference type="RefSeq" id="WP_189628540.1">
    <property type="nucleotide sequence ID" value="NZ_BNAG01000001.1"/>
</dbReference>
<gene>
    <name evidence="2" type="ORF">GCM10011340_04290</name>
</gene>
<evidence type="ECO:0000313" key="3">
    <source>
        <dbReference type="Proteomes" id="UP000658258"/>
    </source>
</evidence>
<evidence type="ECO:0000313" key="2">
    <source>
        <dbReference type="EMBL" id="GHE53057.1"/>
    </source>
</evidence>
<feature type="region of interest" description="Disordered" evidence="1">
    <location>
        <begin position="1"/>
        <end position="20"/>
    </location>
</feature>
<protein>
    <submittedName>
        <fullName evidence="2">Uncharacterized protein</fullName>
    </submittedName>
</protein>
<organism evidence="2 3">
    <name type="scientific">Roseivirga thermotolerans</name>
    <dbReference type="NCBI Taxonomy" id="1758176"/>
    <lineage>
        <taxon>Bacteria</taxon>
        <taxon>Pseudomonadati</taxon>
        <taxon>Bacteroidota</taxon>
        <taxon>Cytophagia</taxon>
        <taxon>Cytophagales</taxon>
        <taxon>Roseivirgaceae</taxon>
        <taxon>Roseivirga</taxon>
    </lineage>
</organism>
<sequence>MKNNINNTVMNSSKVNTQNNSRRTIKNISSLIAMALAMVTLFQASADKPGKADLRMSALESSTLLEIEASFNEAEEMSLEEIVLEELALESTEGVKVFDSNGELLASGNPTTDSSLRGLVNKADYLASFGSKKYYRLAE</sequence>